<proteinExistence type="inferred from homology"/>
<sequence length="252" mass="28291">MANVKLVIAYDGSNLFGWQKTITGPSVEEELEKALQTILRHPLSLQAASRTDRGVHARGQVVNFFTESPLNLSKLVYSLNCILPNDIRVMSGEIAPDKFHPTLDVVAKEYHYYISRTQVELPFKRLYSWHCPFIKSVEAMREAAPLFVGKKDFSGFSNACKGGDEKDAVKNLMEIRIEESKEEIAIAIRADHFLYKMARNIAGTLAYIGMGKLNASDIEEVFLSKDRTRAGITAPAKGLFLTRVFYEPVLKS</sequence>
<dbReference type="PIRSF" id="PIRSF001430">
    <property type="entry name" value="tRNA_psdUrid_synth"/>
    <property type="match status" value="1"/>
</dbReference>
<dbReference type="Gene3D" id="3.30.70.580">
    <property type="entry name" value="Pseudouridine synthase I, catalytic domain, N-terminal subdomain"/>
    <property type="match status" value="1"/>
</dbReference>
<dbReference type="InterPro" id="IPR020103">
    <property type="entry name" value="PsdUridine_synth_cat_dom_sf"/>
</dbReference>
<evidence type="ECO:0000256" key="6">
    <source>
        <dbReference type="PIRSR" id="PIRSR001430-2"/>
    </source>
</evidence>
<comment type="subunit">
    <text evidence="4">Homodimer.</text>
</comment>
<dbReference type="FunFam" id="3.30.70.580:FF:000001">
    <property type="entry name" value="tRNA pseudouridine synthase A"/>
    <property type="match status" value="1"/>
</dbReference>
<evidence type="ECO:0000313" key="10">
    <source>
        <dbReference type="Proteomes" id="UP000220251"/>
    </source>
</evidence>
<dbReference type="InterPro" id="IPR020097">
    <property type="entry name" value="PsdUridine_synth_TruA_a/b_dom"/>
</dbReference>
<dbReference type="PANTHER" id="PTHR11142:SF0">
    <property type="entry name" value="TRNA PSEUDOURIDINE SYNTHASE-LIKE 1"/>
    <property type="match status" value="1"/>
</dbReference>
<feature type="domain" description="Pseudouridine synthase I TruA alpha/beta" evidence="8">
    <location>
        <begin position="143"/>
        <end position="247"/>
    </location>
</feature>
<keyword evidence="10" id="KW-1185">Reference proteome</keyword>
<dbReference type="CDD" id="cd02570">
    <property type="entry name" value="PseudoU_synth_EcTruA"/>
    <property type="match status" value="1"/>
</dbReference>
<evidence type="ECO:0000256" key="5">
    <source>
        <dbReference type="PIRSR" id="PIRSR001430-1"/>
    </source>
</evidence>
<feature type="active site" description="Nucleophile" evidence="4 5">
    <location>
        <position position="52"/>
    </location>
</feature>
<dbReference type="InterPro" id="IPR020095">
    <property type="entry name" value="PsdUridine_synth_TruA_C"/>
</dbReference>
<dbReference type="AlphaFoldDB" id="A0A0H5DRU6"/>
<dbReference type="EMBL" id="CWGJ01000028">
    <property type="protein sequence ID" value="CRX39441.1"/>
    <property type="molecule type" value="Genomic_DNA"/>
</dbReference>
<evidence type="ECO:0000256" key="4">
    <source>
        <dbReference type="HAMAP-Rule" id="MF_00171"/>
    </source>
</evidence>
<keyword evidence="2 4" id="KW-0819">tRNA processing</keyword>
<evidence type="ECO:0000259" key="8">
    <source>
        <dbReference type="Pfam" id="PF01416"/>
    </source>
</evidence>
<dbReference type="SUPFAM" id="SSF55120">
    <property type="entry name" value="Pseudouridine synthase"/>
    <property type="match status" value="1"/>
</dbReference>
<comment type="catalytic activity">
    <reaction evidence="4 7">
        <text>uridine(38/39/40) in tRNA = pseudouridine(38/39/40) in tRNA</text>
        <dbReference type="Rhea" id="RHEA:22376"/>
        <dbReference type="Rhea" id="RHEA-COMP:10085"/>
        <dbReference type="Rhea" id="RHEA-COMP:10087"/>
        <dbReference type="ChEBI" id="CHEBI:65314"/>
        <dbReference type="ChEBI" id="CHEBI:65315"/>
        <dbReference type="EC" id="5.4.99.12"/>
    </reaction>
</comment>
<evidence type="ECO:0000256" key="7">
    <source>
        <dbReference type="RuleBase" id="RU003792"/>
    </source>
</evidence>
<dbReference type="GO" id="GO:0160147">
    <property type="term" value="F:tRNA pseudouridine(38-40) synthase activity"/>
    <property type="evidence" value="ECO:0007669"/>
    <property type="project" value="UniProtKB-EC"/>
</dbReference>
<dbReference type="EC" id="5.4.99.12" evidence="4"/>
<comment type="similarity">
    <text evidence="1 4 7">Belongs to the tRNA pseudouridine synthase TruA family.</text>
</comment>
<gene>
    <name evidence="9" type="primary">truA2</name>
    <name evidence="4" type="synonym">truA</name>
    <name evidence="9" type="ORF">ELAC_2120</name>
</gene>
<reference evidence="10" key="1">
    <citation type="submission" date="2015-06" db="EMBL/GenBank/DDBJ databases">
        <authorList>
            <person name="Bertelli C."/>
        </authorList>
    </citation>
    <scope>NUCLEOTIDE SEQUENCE [LARGE SCALE GENOMIC DNA]</scope>
    <source>
        <strain evidence="10">CRIB-30</strain>
    </source>
</reference>
<dbReference type="OrthoDB" id="9811823at2"/>
<dbReference type="GO" id="GO:0003723">
    <property type="term" value="F:RNA binding"/>
    <property type="evidence" value="ECO:0007669"/>
    <property type="project" value="InterPro"/>
</dbReference>
<comment type="caution">
    <text evidence="4">Lacks conserved residue(s) required for the propagation of feature annotation.</text>
</comment>
<dbReference type="InterPro" id="IPR020094">
    <property type="entry name" value="TruA/RsuA/RluB/E/F_N"/>
</dbReference>
<dbReference type="Proteomes" id="UP000220251">
    <property type="component" value="Unassembled WGS sequence"/>
</dbReference>
<dbReference type="Pfam" id="PF01416">
    <property type="entry name" value="PseudoU_synth_1"/>
    <property type="match status" value="2"/>
</dbReference>
<dbReference type="Gene3D" id="3.30.70.660">
    <property type="entry name" value="Pseudouridine synthase I, catalytic domain, C-terminal subdomain"/>
    <property type="match status" value="1"/>
</dbReference>
<dbReference type="InterPro" id="IPR001406">
    <property type="entry name" value="PsdUridine_synth_TruA"/>
</dbReference>
<dbReference type="RefSeq" id="WP_098039308.1">
    <property type="nucleotide sequence ID" value="NZ_CWGJ01000028.1"/>
</dbReference>
<protein>
    <recommendedName>
        <fullName evidence="4">tRNA pseudouridine synthase A</fullName>
        <ecNumber evidence="4">5.4.99.12</ecNumber>
    </recommendedName>
    <alternativeName>
        <fullName evidence="4">tRNA pseudouridine(38-40) synthase</fullName>
    </alternativeName>
    <alternativeName>
        <fullName evidence="4">tRNA pseudouridylate synthase I</fullName>
    </alternativeName>
    <alternativeName>
        <fullName evidence="4">tRNA-uridine isomerase I</fullName>
    </alternativeName>
</protein>
<feature type="binding site" evidence="4 6">
    <location>
        <position position="110"/>
    </location>
    <ligand>
        <name>substrate</name>
    </ligand>
</feature>
<keyword evidence="3 4" id="KW-0413">Isomerase</keyword>
<accession>A0A0H5DRU6</accession>
<dbReference type="HAMAP" id="MF_00171">
    <property type="entry name" value="TruA"/>
    <property type="match status" value="1"/>
</dbReference>
<evidence type="ECO:0000256" key="2">
    <source>
        <dbReference type="ARBA" id="ARBA00022694"/>
    </source>
</evidence>
<evidence type="ECO:0000256" key="3">
    <source>
        <dbReference type="ARBA" id="ARBA00023235"/>
    </source>
</evidence>
<dbReference type="NCBIfam" id="TIGR00071">
    <property type="entry name" value="hisT_truA"/>
    <property type="match status" value="1"/>
</dbReference>
<dbReference type="PANTHER" id="PTHR11142">
    <property type="entry name" value="PSEUDOURIDYLATE SYNTHASE"/>
    <property type="match status" value="1"/>
</dbReference>
<evidence type="ECO:0000313" key="9">
    <source>
        <dbReference type="EMBL" id="CRX39441.1"/>
    </source>
</evidence>
<dbReference type="GO" id="GO:0031119">
    <property type="term" value="P:tRNA pseudouridine synthesis"/>
    <property type="evidence" value="ECO:0007669"/>
    <property type="project" value="UniProtKB-UniRule"/>
</dbReference>
<name>A0A0H5DRU6_9BACT</name>
<comment type="function">
    <text evidence="4">Formation of pseudouridine at positions 38, 39 and 40 in the anticodon stem and loop of transfer RNAs.</text>
</comment>
<organism evidence="9 10">
    <name type="scientific">Estrella lausannensis</name>
    <dbReference type="NCBI Taxonomy" id="483423"/>
    <lineage>
        <taxon>Bacteria</taxon>
        <taxon>Pseudomonadati</taxon>
        <taxon>Chlamydiota</taxon>
        <taxon>Chlamydiia</taxon>
        <taxon>Parachlamydiales</taxon>
        <taxon>Candidatus Criblamydiaceae</taxon>
        <taxon>Estrella</taxon>
    </lineage>
</organism>
<feature type="domain" description="Pseudouridine synthase I TruA alpha/beta" evidence="8">
    <location>
        <begin position="8"/>
        <end position="96"/>
    </location>
</feature>
<evidence type="ECO:0000256" key="1">
    <source>
        <dbReference type="ARBA" id="ARBA00009375"/>
    </source>
</evidence>